<dbReference type="AlphaFoldDB" id="A0A974DE70"/>
<dbReference type="Proteomes" id="UP000694892">
    <property type="component" value="Chromosome 3L"/>
</dbReference>
<name>A0A974DE70_XENLA</name>
<evidence type="ECO:0000313" key="1">
    <source>
        <dbReference type="EMBL" id="OCT89785.1"/>
    </source>
</evidence>
<evidence type="ECO:0000313" key="2">
    <source>
        <dbReference type="Proteomes" id="UP000694892"/>
    </source>
</evidence>
<proteinExistence type="predicted"/>
<reference evidence="2" key="1">
    <citation type="journal article" date="2016" name="Nature">
        <title>Genome evolution in the allotetraploid frog Xenopus laevis.</title>
        <authorList>
            <person name="Session A.M."/>
            <person name="Uno Y."/>
            <person name="Kwon T."/>
            <person name="Chapman J.A."/>
            <person name="Toyoda A."/>
            <person name="Takahashi S."/>
            <person name="Fukui A."/>
            <person name="Hikosaka A."/>
            <person name="Suzuki A."/>
            <person name="Kondo M."/>
            <person name="van Heeringen S.J."/>
            <person name="Quigley I."/>
            <person name="Heinz S."/>
            <person name="Ogino H."/>
            <person name="Ochi H."/>
            <person name="Hellsten U."/>
            <person name="Lyons J.B."/>
            <person name="Simakov O."/>
            <person name="Putnam N."/>
            <person name="Stites J."/>
            <person name="Kuroki Y."/>
            <person name="Tanaka T."/>
            <person name="Michiue T."/>
            <person name="Watanabe M."/>
            <person name="Bogdanovic O."/>
            <person name="Lister R."/>
            <person name="Georgiou G."/>
            <person name="Paranjpe S.S."/>
            <person name="van Kruijsbergen I."/>
            <person name="Shu S."/>
            <person name="Carlson J."/>
            <person name="Kinoshita T."/>
            <person name="Ohta Y."/>
            <person name="Mawaribuchi S."/>
            <person name="Jenkins J."/>
            <person name="Grimwood J."/>
            <person name="Schmutz J."/>
            <person name="Mitros T."/>
            <person name="Mozaffari S.V."/>
            <person name="Suzuki Y."/>
            <person name="Haramoto Y."/>
            <person name="Yamamoto T.S."/>
            <person name="Takagi C."/>
            <person name="Heald R."/>
            <person name="Miller K."/>
            <person name="Haudenschild C."/>
            <person name="Kitzman J."/>
            <person name="Nakayama T."/>
            <person name="Izutsu Y."/>
            <person name="Robert J."/>
            <person name="Fortriede J."/>
            <person name="Burns K."/>
            <person name="Lotay V."/>
            <person name="Karimi K."/>
            <person name="Yasuoka Y."/>
            <person name="Dichmann D.S."/>
            <person name="Flajnik M.F."/>
            <person name="Houston D.W."/>
            <person name="Shendure J."/>
            <person name="DuPasquier L."/>
            <person name="Vize P.D."/>
            <person name="Zorn A.M."/>
            <person name="Ito M."/>
            <person name="Marcotte E.M."/>
            <person name="Wallingford J.B."/>
            <person name="Ito Y."/>
            <person name="Asashima M."/>
            <person name="Ueno N."/>
            <person name="Matsuda Y."/>
            <person name="Veenstra G.J."/>
            <person name="Fujiyama A."/>
            <person name="Harland R.M."/>
            <person name="Taira M."/>
            <person name="Rokhsar D.S."/>
        </authorList>
    </citation>
    <scope>NUCLEOTIDE SEQUENCE [LARGE SCALE GENOMIC DNA]</scope>
    <source>
        <strain evidence="2">J</strain>
    </source>
</reference>
<protein>
    <submittedName>
        <fullName evidence="1">Uncharacterized protein</fullName>
    </submittedName>
</protein>
<organism evidence="1 2">
    <name type="scientific">Xenopus laevis</name>
    <name type="common">African clawed frog</name>
    <dbReference type="NCBI Taxonomy" id="8355"/>
    <lineage>
        <taxon>Eukaryota</taxon>
        <taxon>Metazoa</taxon>
        <taxon>Chordata</taxon>
        <taxon>Craniata</taxon>
        <taxon>Vertebrata</taxon>
        <taxon>Euteleostomi</taxon>
        <taxon>Amphibia</taxon>
        <taxon>Batrachia</taxon>
        <taxon>Anura</taxon>
        <taxon>Pipoidea</taxon>
        <taxon>Pipidae</taxon>
        <taxon>Xenopodinae</taxon>
        <taxon>Xenopus</taxon>
        <taxon>Xenopus</taxon>
    </lineage>
</organism>
<dbReference type="EMBL" id="CM004470">
    <property type="protein sequence ID" value="OCT89785.1"/>
    <property type="molecule type" value="Genomic_DNA"/>
</dbReference>
<gene>
    <name evidence="1" type="ORF">XELAEV_18018398mg</name>
</gene>
<accession>A0A974DE70</accession>
<sequence>MSKAVRHCNVKAFVRNIGYFSHTRTYMAFIFLFTFYIPPPHADAIMYVRGSLNVTMATLYSKGLNFECDIKHGNQKGKPVLCRRENKSEASSHNDIFAIMQIYSTLPLRCRRYDKQHLTSSVSPMKLLK</sequence>